<proteinExistence type="inferred from homology"/>
<dbReference type="PANTHER" id="PTHR34039:SF1">
    <property type="entry name" value="UPF0102 PROTEIN YRAN"/>
    <property type="match status" value="1"/>
</dbReference>
<dbReference type="SUPFAM" id="SSF52980">
    <property type="entry name" value="Restriction endonuclease-like"/>
    <property type="match status" value="1"/>
</dbReference>
<dbReference type="InterPro" id="IPR011335">
    <property type="entry name" value="Restrct_endonuc-II-like"/>
</dbReference>
<organism evidence="3">
    <name type="scientific">Dictyoglomus thermophilum</name>
    <dbReference type="NCBI Taxonomy" id="14"/>
    <lineage>
        <taxon>Bacteria</taxon>
        <taxon>Pseudomonadati</taxon>
        <taxon>Dictyoglomota</taxon>
        <taxon>Dictyoglomia</taxon>
        <taxon>Dictyoglomales</taxon>
        <taxon>Dictyoglomaceae</taxon>
        <taxon>Dictyoglomus</taxon>
    </lineage>
</organism>
<comment type="caution">
    <text evidence="3">The sequence shown here is derived from an EMBL/GenBank/DDBJ whole genome shotgun (WGS) entry which is preliminary data.</text>
</comment>
<evidence type="ECO:0000313" key="3">
    <source>
        <dbReference type="EMBL" id="HFX13416.1"/>
    </source>
</evidence>
<dbReference type="Pfam" id="PF02021">
    <property type="entry name" value="UPF0102"/>
    <property type="match status" value="1"/>
</dbReference>
<dbReference type="GO" id="GO:0003676">
    <property type="term" value="F:nucleic acid binding"/>
    <property type="evidence" value="ECO:0007669"/>
    <property type="project" value="InterPro"/>
</dbReference>
<protein>
    <recommendedName>
        <fullName evidence="2">UPF0102 protein ENW00_04540</fullName>
    </recommendedName>
</protein>
<evidence type="ECO:0000256" key="2">
    <source>
        <dbReference type="HAMAP-Rule" id="MF_00048"/>
    </source>
</evidence>
<comment type="similarity">
    <text evidence="1 2">Belongs to the UPF0102 family.</text>
</comment>
<dbReference type="NCBIfam" id="NF009150">
    <property type="entry name" value="PRK12497.1-3"/>
    <property type="match status" value="1"/>
</dbReference>
<dbReference type="AlphaFoldDB" id="A0A7C3RLV1"/>
<dbReference type="NCBIfam" id="NF009154">
    <property type="entry name" value="PRK12497.3-3"/>
    <property type="match status" value="1"/>
</dbReference>
<dbReference type="PANTHER" id="PTHR34039">
    <property type="entry name" value="UPF0102 PROTEIN YRAN"/>
    <property type="match status" value="1"/>
</dbReference>
<dbReference type="InterPro" id="IPR011856">
    <property type="entry name" value="tRNA_endonuc-like_dom_sf"/>
</dbReference>
<sequence length="121" mass="14071">MSNQDIGKLGEDFAVNLLEKEGYSILYRNLRMSLGEIDIVAERNGILVFVEVKTRRSNKYGLPIEAVDLKKQERIRMIAEVFMAKFKNRFQKMKGVRFDVISIYISPLGKVDKWEHITNAF</sequence>
<accession>A0A7C3RLV1</accession>
<dbReference type="InterPro" id="IPR003509">
    <property type="entry name" value="UPF0102_YraN-like"/>
</dbReference>
<dbReference type="EMBL" id="DTIN01000014">
    <property type="protein sequence ID" value="HFX13416.1"/>
    <property type="molecule type" value="Genomic_DNA"/>
</dbReference>
<name>A0A7C3RLV1_DICTH</name>
<dbReference type="HAMAP" id="MF_00048">
    <property type="entry name" value="UPF0102"/>
    <property type="match status" value="1"/>
</dbReference>
<dbReference type="CDD" id="cd20736">
    <property type="entry name" value="PoNe_Nuclease"/>
    <property type="match status" value="1"/>
</dbReference>
<reference evidence="3" key="1">
    <citation type="journal article" date="2020" name="mSystems">
        <title>Genome- and Community-Level Interaction Insights into Carbon Utilization and Element Cycling Functions of Hydrothermarchaeota in Hydrothermal Sediment.</title>
        <authorList>
            <person name="Zhou Z."/>
            <person name="Liu Y."/>
            <person name="Xu W."/>
            <person name="Pan J."/>
            <person name="Luo Z.H."/>
            <person name="Li M."/>
        </authorList>
    </citation>
    <scope>NUCLEOTIDE SEQUENCE [LARGE SCALE GENOMIC DNA]</scope>
    <source>
        <strain evidence="3">SpSt-81</strain>
    </source>
</reference>
<dbReference type="NCBIfam" id="TIGR00252">
    <property type="entry name" value="YraN family protein"/>
    <property type="match status" value="1"/>
</dbReference>
<gene>
    <name evidence="3" type="ORF">ENW00_04540</name>
</gene>
<dbReference type="Gene3D" id="3.40.1350.10">
    <property type="match status" value="1"/>
</dbReference>
<evidence type="ECO:0000256" key="1">
    <source>
        <dbReference type="ARBA" id="ARBA00006738"/>
    </source>
</evidence>